<evidence type="ECO:0000313" key="12">
    <source>
        <dbReference type="EMBL" id="RIE05384.1"/>
    </source>
</evidence>
<keyword evidence="7 11" id="KW-0456">Lyase</keyword>
<dbReference type="Proteomes" id="UP000266340">
    <property type="component" value="Unassembled WGS sequence"/>
</dbReference>
<comment type="pathway">
    <text evidence="1">Amino-acid biosynthesis; L-phenylalanine biosynthesis; phenylpyruvate from prephenate: step 1/1.</text>
</comment>
<feature type="domain" description="ACT" evidence="10">
    <location>
        <begin position="192"/>
        <end position="269"/>
    </location>
</feature>
<keyword evidence="13" id="KW-1185">Reference proteome</keyword>
<dbReference type="SUPFAM" id="SSF55021">
    <property type="entry name" value="ACT-like"/>
    <property type="match status" value="1"/>
</dbReference>
<evidence type="ECO:0000256" key="5">
    <source>
        <dbReference type="ARBA" id="ARBA00023141"/>
    </source>
</evidence>
<dbReference type="GO" id="GO:0005737">
    <property type="term" value="C:cytoplasm"/>
    <property type="evidence" value="ECO:0007669"/>
    <property type="project" value="TreeGrafter"/>
</dbReference>
<evidence type="ECO:0000259" key="9">
    <source>
        <dbReference type="PROSITE" id="PS51171"/>
    </source>
</evidence>
<evidence type="ECO:0000313" key="11">
    <source>
        <dbReference type="EMBL" id="RIE04978.1"/>
    </source>
</evidence>
<accession>A0A398CWN3</accession>
<dbReference type="Pfam" id="PF01842">
    <property type="entry name" value="ACT"/>
    <property type="match status" value="1"/>
</dbReference>
<dbReference type="EC" id="4.2.1.51" evidence="2"/>
<keyword evidence="6" id="KW-0584">Phenylalanine biosynthesis</keyword>
<dbReference type="AlphaFoldDB" id="A0A398CWN3"/>
<dbReference type="RefSeq" id="WP_119147384.1">
    <property type="nucleotide sequence ID" value="NZ_JBHSOV010000061.1"/>
</dbReference>
<evidence type="ECO:0000256" key="8">
    <source>
        <dbReference type="ARBA" id="ARBA00047848"/>
    </source>
</evidence>
<dbReference type="Pfam" id="PF00800">
    <property type="entry name" value="PDT"/>
    <property type="match status" value="1"/>
</dbReference>
<protein>
    <recommendedName>
        <fullName evidence="3">Prephenate dehydratase</fullName>
        <ecNumber evidence="2">4.2.1.51</ecNumber>
    </recommendedName>
</protein>
<dbReference type="PROSITE" id="PS51671">
    <property type="entry name" value="ACT"/>
    <property type="match status" value="1"/>
</dbReference>
<evidence type="ECO:0000256" key="3">
    <source>
        <dbReference type="ARBA" id="ARBA00021872"/>
    </source>
</evidence>
<comment type="caution">
    <text evidence="11">The sequence shown here is derived from an EMBL/GenBank/DDBJ whole genome shotgun (WGS) entry which is preliminary data.</text>
</comment>
<dbReference type="PROSITE" id="PS51171">
    <property type="entry name" value="PREPHENATE_DEHYDR_3"/>
    <property type="match status" value="1"/>
</dbReference>
<dbReference type="InterPro" id="IPR045865">
    <property type="entry name" value="ACT-like_dom_sf"/>
</dbReference>
<dbReference type="UniPathway" id="UPA00121">
    <property type="reaction ID" value="UER00345"/>
</dbReference>
<name>A0A398CWN3_9BACL</name>
<proteinExistence type="predicted"/>
<evidence type="ECO:0000256" key="6">
    <source>
        <dbReference type="ARBA" id="ARBA00023222"/>
    </source>
</evidence>
<evidence type="ECO:0000313" key="13">
    <source>
        <dbReference type="Proteomes" id="UP000266340"/>
    </source>
</evidence>
<organism evidence="11 13">
    <name type="scientific">Cohnella faecalis</name>
    <dbReference type="NCBI Taxonomy" id="2315694"/>
    <lineage>
        <taxon>Bacteria</taxon>
        <taxon>Bacillati</taxon>
        <taxon>Bacillota</taxon>
        <taxon>Bacilli</taxon>
        <taxon>Bacillales</taxon>
        <taxon>Paenibacillaceae</taxon>
        <taxon>Cohnella</taxon>
    </lineage>
</organism>
<dbReference type="EMBL" id="QXJM01000007">
    <property type="protein sequence ID" value="RIE05384.1"/>
    <property type="molecule type" value="Genomic_DNA"/>
</dbReference>
<dbReference type="NCBIfam" id="NF008865">
    <property type="entry name" value="PRK11898.1"/>
    <property type="match status" value="1"/>
</dbReference>
<dbReference type="Gene3D" id="3.30.70.260">
    <property type="match status" value="1"/>
</dbReference>
<keyword evidence="4" id="KW-0028">Amino-acid biosynthesis</keyword>
<comment type="catalytic activity">
    <reaction evidence="8">
        <text>prephenate + H(+) = 3-phenylpyruvate + CO2 + H2O</text>
        <dbReference type="Rhea" id="RHEA:21648"/>
        <dbReference type="ChEBI" id="CHEBI:15377"/>
        <dbReference type="ChEBI" id="CHEBI:15378"/>
        <dbReference type="ChEBI" id="CHEBI:16526"/>
        <dbReference type="ChEBI" id="CHEBI:18005"/>
        <dbReference type="ChEBI" id="CHEBI:29934"/>
        <dbReference type="EC" id="4.2.1.51"/>
    </reaction>
</comment>
<dbReference type="SUPFAM" id="SSF53850">
    <property type="entry name" value="Periplasmic binding protein-like II"/>
    <property type="match status" value="1"/>
</dbReference>
<evidence type="ECO:0000256" key="2">
    <source>
        <dbReference type="ARBA" id="ARBA00013147"/>
    </source>
</evidence>
<dbReference type="GO" id="GO:0009094">
    <property type="term" value="P:L-phenylalanine biosynthetic process"/>
    <property type="evidence" value="ECO:0007669"/>
    <property type="project" value="UniProtKB-UniPathway"/>
</dbReference>
<dbReference type="InterPro" id="IPR001086">
    <property type="entry name" value="Preph_deHydtase"/>
</dbReference>
<dbReference type="PANTHER" id="PTHR21022:SF19">
    <property type="entry name" value="PREPHENATE DEHYDRATASE-RELATED"/>
    <property type="match status" value="1"/>
</dbReference>
<feature type="domain" description="Prephenate dehydratase" evidence="9">
    <location>
        <begin position="3"/>
        <end position="179"/>
    </location>
</feature>
<reference evidence="11 13" key="1">
    <citation type="submission" date="2018-09" db="EMBL/GenBank/DDBJ databases">
        <title>Cohnella cavernae sp. nov., isolated from a karst cave.</title>
        <authorList>
            <person name="Zhu H."/>
        </authorList>
    </citation>
    <scope>NUCLEOTIDE SEQUENCE [LARGE SCALE GENOMIC DNA]</scope>
    <source>
        <strain evidence="11 13">K2E09-144</strain>
    </source>
</reference>
<evidence type="ECO:0000259" key="10">
    <source>
        <dbReference type="PROSITE" id="PS51671"/>
    </source>
</evidence>
<dbReference type="CDD" id="cd04905">
    <property type="entry name" value="ACT_CM-PDT"/>
    <property type="match status" value="1"/>
</dbReference>
<evidence type="ECO:0000256" key="4">
    <source>
        <dbReference type="ARBA" id="ARBA00022605"/>
    </source>
</evidence>
<keyword evidence="5" id="KW-0057">Aromatic amino acid biosynthesis</keyword>
<dbReference type="Gene3D" id="3.40.190.10">
    <property type="entry name" value="Periplasmic binding protein-like II"/>
    <property type="match status" value="2"/>
</dbReference>
<dbReference type="EMBL" id="QXJM01000017">
    <property type="protein sequence ID" value="RIE04978.1"/>
    <property type="molecule type" value="Genomic_DNA"/>
</dbReference>
<dbReference type="GO" id="GO:0004664">
    <property type="term" value="F:prephenate dehydratase activity"/>
    <property type="evidence" value="ECO:0007669"/>
    <property type="project" value="UniProtKB-EC"/>
</dbReference>
<dbReference type="PANTHER" id="PTHR21022">
    <property type="entry name" value="PREPHENATE DEHYDRATASE P PROTEIN"/>
    <property type="match status" value="1"/>
</dbReference>
<dbReference type="OrthoDB" id="9802281at2"/>
<evidence type="ECO:0000256" key="7">
    <source>
        <dbReference type="ARBA" id="ARBA00023239"/>
    </source>
</evidence>
<evidence type="ECO:0000256" key="1">
    <source>
        <dbReference type="ARBA" id="ARBA00004741"/>
    </source>
</evidence>
<sequence>MIRVAYLGPKGTFSEEAAHQFFSDQTIWVMYESILDVLEAVHNEEVDKCIVPIENSIAGNIHTTIDGLLMYDLHIEADLIFTVSLHLIGNQDSNMNTINTISSISPAINQCRDFIKKHSYKCEYTDSTSKAAQLVKDSNENNIAAIASKLVAFEHGLKILQSEIQDNSVNHTRFIVVGKGLVESAEQMKSMMLINPNNENPGVLSSILNVFSALGINLTWIESRPTGKRLGTYRFLIESEVAQNDQRMVKAIRILETFEHQVHIVGSYSTTVL</sequence>
<gene>
    <name evidence="12" type="ORF">D3H35_00945</name>
    <name evidence="11" type="ORF">D3H35_03310</name>
</gene>
<dbReference type="InterPro" id="IPR002912">
    <property type="entry name" value="ACT_dom"/>
</dbReference>
<dbReference type="CDD" id="cd13633">
    <property type="entry name" value="PBP2_Sa-PDT_like"/>
    <property type="match status" value="1"/>
</dbReference>